<dbReference type="PROSITE" id="PS51192">
    <property type="entry name" value="HELICASE_ATP_BIND_1"/>
    <property type="match status" value="1"/>
</dbReference>
<dbReference type="Gene3D" id="3.40.50.300">
    <property type="entry name" value="P-loop containing nucleotide triphosphate hydrolases"/>
    <property type="match status" value="1"/>
</dbReference>
<sequence>MQIVQYSTEFRVNIPHGPYRKVFETCIKKIEGHSFHYQDKNWVLPLNQSHNLIKLYQWIKKKFPKAKVEHFIVDDVTPQEIDSIPDLPQLDQEVPLSHPDGHGFRPYQKQGVARGLELKRYLNGDEQGLGKTLQSIGTIHGAALRGEVVFPCLVICPASTKINWKREWEMWTDRKAMILDNKIKDTWQQFHAVGMADVFIVNYESLRKYFVRRMPPKGSGYTSADIIMDERINLLKSVIVDESHRCKDTKTQQAKFTLKICQGKERVILLSGTPVVNKPIDLFPQLAIMGRLKEFGGRKGYLSRYCEGGRGASNLKELNYKLNKYCFFRREKKEVAKDLPEKQRQTILCDITTRKQYNQARDQFVEYLRANGADDAEVAKKLRGEIMVKMGELKKLSAYGKMNEAKEFIEGVLDSGEKLIVFVIHHAIVDELKKNFPGAVTVTGRDSQDQKQYAIDSFQNDANTNLIICNIKAAGVGITLTASSRVLFIEYPWTYADCAQCEDRAHRIGQKNSVMCTYLLGQNTIDEELYRMIQEKRHTGNTITGATDEMKMEMINNVMDLFK</sequence>
<dbReference type="RefSeq" id="WP_099647664.1">
    <property type="nucleotide sequence ID" value="NZ_KZ319306.1"/>
</dbReference>
<keyword evidence="1" id="KW-0547">Nucleotide-binding</keyword>
<dbReference type="GO" id="GO:0016787">
    <property type="term" value="F:hydrolase activity"/>
    <property type="evidence" value="ECO:0007669"/>
    <property type="project" value="UniProtKB-KW"/>
</dbReference>
<dbReference type="SUPFAM" id="SSF52540">
    <property type="entry name" value="P-loop containing nucleoside triphosphate hydrolases"/>
    <property type="match status" value="2"/>
</dbReference>
<dbReference type="InterPro" id="IPR038718">
    <property type="entry name" value="SNF2-like_sf"/>
</dbReference>
<dbReference type="InterPro" id="IPR001650">
    <property type="entry name" value="Helicase_C-like"/>
</dbReference>
<accession>A0A2G1VM64</accession>
<protein>
    <recommendedName>
        <fullName evidence="9">Helicase</fullName>
    </recommendedName>
</protein>
<keyword evidence="2" id="KW-0378">Hydrolase</keyword>
<dbReference type="OrthoDB" id="9760715at2"/>
<evidence type="ECO:0000256" key="4">
    <source>
        <dbReference type="ARBA" id="ARBA00022840"/>
    </source>
</evidence>
<evidence type="ECO:0000259" key="6">
    <source>
        <dbReference type="PROSITE" id="PS51194"/>
    </source>
</evidence>
<name>A0A2G1VM64_9FLAO</name>
<dbReference type="GO" id="GO:0006281">
    <property type="term" value="P:DNA repair"/>
    <property type="evidence" value="ECO:0007669"/>
    <property type="project" value="TreeGrafter"/>
</dbReference>
<dbReference type="GO" id="GO:0004386">
    <property type="term" value="F:helicase activity"/>
    <property type="evidence" value="ECO:0007669"/>
    <property type="project" value="UniProtKB-KW"/>
</dbReference>
<keyword evidence="8" id="KW-1185">Reference proteome</keyword>
<keyword evidence="4" id="KW-0067">ATP-binding</keyword>
<dbReference type="AlphaFoldDB" id="A0A2G1VM64"/>
<evidence type="ECO:0000256" key="1">
    <source>
        <dbReference type="ARBA" id="ARBA00022741"/>
    </source>
</evidence>
<dbReference type="GO" id="GO:0031297">
    <property type="term" value="P:replication fork processing"/>
    <property type="evidence" value="ECO:0007669"/>
    <property type="project" value="TreeGrafter"/>
</dbReference>
<dbReference type="Gene3D" id="3.40.50.10810">
    <property type="entry name" value="Tandem AAA-ATPase domain"/>
    <property type="match status" value="1"/>
</dbReference>
<dbReference type="InterPro" id="IPR000330">
    <property type="entry name" value="SNF2_N"/>
</dbReference>
<evidence type="ECO:0000313" key="7">
    <source>
        <dbReference type="EMBL" id="PHQ27867.1"/>
    </source>
</evidence>
<proteinExistence type="predicted"/>
<dbReference type="SMART" id="SM00487">
    <property type="entry name" value="DEXDc"/>
    <property type="match status" value="1"/>
</dbReference>
<feature type="domain" description="Helicase ATP-binding" evidence="5">
    <location>
        <begin position="112"/>
        <end position="292"/>
    </location>
</feature>
<evidence type="ECO:0000313" key="8">
    <source>
        <dbReference type="Proteomes" id="UP000229433"/>
    </source>
</evidence>
<dbReference type="PANTHER" id="PTHR45766">
    <property type="entry name" value="DNA ANNEALING HELICASE AND ENDONUCLEASE ZRANB3 FAMILY MEMBER"/>
    <property type="match status" value="1"/>
</dbReference>
<dbReference type="Pfam" id="PF00176">
    <property type="entry name" value="SNF2-rel_dom"/>
    <property type="match status" value="1"/>
</dbReference>
<evidence type="ECO:0000256" key="2">
    <source>
        <dbReference type="ARBA" id="ARBA00022801"/>
    </source>
</evidence>
<dbReference type="InterPro" id="IPR014001">
    <property type="entry name" value="Helicase_ATP-bd"/>
</dbReference>
<reference evidence="7 8" key="1">
    <citation type="submission" date="2017-08" db="EMBL/GenBank/DDBJ databases">
        <title>The whole genome shortgun sequences of strain Leeuwenhoekiella nanhaiensis G18 from the South China Sea.</title>
        <authorList>
            <person name="Liu Q."/>
        </authorList>
    </citation>
    <scope>NUCLEOTIDE SEQUENCE [LARGE SCALE GENOMIC DNA]</scope>
    <source>
        <strain evidence="7 8">G18</strain>
    </source>
</reference>
<dbReference type="InterPro" id="IPR049730">
    <property type="entry name" value="SNF2/RAD54-like_C"/>
</dbReference>
<dbReference type="PROSITE" id="PS51194">
    <property type="entry name" value="HELICASE_CTER"/>
    <property type="match status" value="1"/>
</dbReference>
<dbReference type="CDD" id="cd18793">
    <property type="entry name" value="SF2_C_SNF"/>
    <property type="match status" value="1"/>
</dbReference>
<gene>
    <name evidence="7" type="ORF">CJ305_17840</name>
</gene>
<dbReference type="GO" id="GO:0005524">
    <property type="term" value="F:ATP binding"/>
    <property type="evidence" value="ECO:0007669"/>
    <property type="project" value="UniProtKB-KW"/>
</dbReference>
<dbReference type="Pfam" id="PF00271">
    <property type="entry name" value="Helicase_C"/>
    <property type="match status" value="1"/>
</dbReference>
<dbReference type="GO" id="GO:0004520">
    <property type="term" value="F:DNA endonuclease activity"/>
    <property type="evidence" value="ECO:0007669"/>
    <property type="project" value="TreeGrafter"/>
</dbReference>
<comment type="caution">
    <text evidence="7">The sequence shown here is derived from an EMBL/GenBank/DDBJ whole genome shotgun (WGS) entry which is preliminary data.</text>
</comment>
<dbReference type="SMART" id="SM00490">
    <property type="entry name" value="HELICc"/>
    <property type="match status" value="1"/>
</dbReference>
<dbReference type="PANTHER" id="PTHR45766:SF3">
    <property type="entry name" value="DNA ANNEALING HELICASE AND ENDONUCLEASE ZRANB3"/>
    <property type="match status" value="1"/>
</dbReference>
<dbReference type="InterPro" id="IPR027417">
    <property type="entry name" value="P-loop_NTPase"/>
</dbReference>
<keyword evidence="3" id="KW-0347">Helicase</keyword>
<evidence type="ECO:0000256" key="3">
    <source>
        <dbReference type="ARBA" id="ARBA00022806"/>
    </source>
</evidence>
<evidence type="ECO:0000259" key="5">
    <source>
        <dbReference type="PROSITE" id="PS51192"/>
    </source>
</evidence>
<dbReference type="Proteomes" id="UP000229433">
    <property type="component" value="Unassembled WGS sequence"/>
</dbReference>
<organism evidence="7 8">
    <name type="scientific">Leeuwenhoekiella nanhaiensis</name>
    <dbReference type="NCBI Taxonomy" id="1655491"/>
    <lineage>
        <taxon>Bacteria</taxon>
        <taxon>Pseudomonadati</taxon>
        <taxon>Bacteroidota</taxon>
        <taxon>Flavobacteriia</taxon>
        <taxon>Flavobacteriales</taxon>
        <taxon>Flavobacteriaceae</taxon>
        <taxon>Leeuwenhoekiella</taxon>
    </lineage>
</organism>
<evidence type="ECO:0008006" key="9">
    <source>
        <dbReference type="Google" id="ProtNLM"/>
    </source>
</evidence>
<feature type="domain" description="Helicase C-terminal" evidence="6">
    <location>
        <begin position="404"/>
        <end position="558"/>
    </location>
</feature>
<dbReference type="EMBL" id="NQXA01000026">
    <property type="protein sequence ID" value="PHQ27867.1"/>
    <property type="molecule type" value="Genomic_DNA"/>
</dbReference>